<protein>
    <recommendedName>
        <fullName evidence="1">Calcineurin-like phosphoesterase domain-containing protein</fullName>
    </recommendedName>
</protein>
<dbReference type="InterPro" id="IPR004843">
    <property type="entry name" value="Calcineurin-like_PHP"/>
</dbReference>
<feature type="domain" description="Calcineurin-like phosphoesterase" evidence="1">
    <location>
        <begin position="41"/>
        <end position="254"/>
    </location>
</feature>
<dbReference type="Proteomes" id="UP000438914">
    <property type="component" value="Unassembled WGS sequence"/>
</dbReference>
<dbReference type="InterPro" id="IPR029052">
    <property type="entry name" value="Metallo-depent_PP-like"/>
</dbReference>
<proteinExistence type="predicted"/>
<evidence type="ECO:0000313" key="2">
    <source>
        <dbReference type="EMBL" id="MST85870.1"/>
    </source>
</evidence>
<dbReference type="AlphaFoldDB" id="A0A7K0KK92"/>
<reference evidence="2 3" key="1">
    <citation type="submission" date="2019-08" db="EMBL/GenBank/DDBJ databases">
        <title>In-depth cultivation of the pig gut microbiome towards novel bacterial diversity and tailored functional studies.</title>
        <authorList>
            <person name="Wylensek D."/>
            <person name="Hitch T.C.A."/>
            <person name="Clavel T."/>
        </authorList>
    </citation>
    <scope>NUCLEOTIDE SEQUENCE [LARGE SCALE GENOMIC DNA]</scope>
    <source>
        <strain evidence="2 3">LKV-178-WT-2A</strain>
    </source>
</reference>
<gene>
    <name evidence="2" type="ORF">FYJ73_14550</name>
</gene>
<comment type="caution">
    <text evidence="2">The sequence shown here is derived from an EMBL/GenBank/DDBJ whole genome shotgun (WGS) entry which is preliminary data.</text>
</comment>
<dbReference type="Pfam" id="PF00149">
    <property type="entry name" value="Metallophos"/>
    <property type="match status" value="1"/>
</dbReference>
<dbReference type="SUPFAM" id="SSF56300">
    <property type="entry name" value="Metallo-dependent phosphatases"/>
    <property type="match status" value="1"/>
</dbReference>
<accession>A0A7K0KK92</accession>
<dbReference type="GO" id="GO:0016787">
    <property type="term" value="F:hydrolase activity"/>
    <property type="evidence" value="ECO:0007669"/>
    <property type="project" value="InterPro"/>
</dbReference>
<keyword evidence="3" id="KW-1185">Reference proteome</keyword>
<evidence type="ECO:0000259" key="1">
    <source>
        <dbReference type="Pfam" id="PF00149"/>
    </source>
</evidence>
<dbReference type="EMBL" id="VUNG01000059">
    <property type="protein sequence ID" value="MST85870.1"/>
    <property type="molecule type" value="Genomic_DNA"/>
</dbReference>
<organism evidence="2 3">
    <name type="scientific">Hallella mizrahii</name>
    <dbReference type="NCBI Taxonomy" id="2606637"/>
    <lineage>
        <taxon>Bacteria</taxon>
        <taxon>Pseudomonadati</taxon>
        <taxon>Bacteroidota</taxon>
        <taxon>Bacteroidia</taxon>
        <taxon>Bacteroidales</taxon>
        <taxon>Prevotellaceae</taxon>
        <taxon>Hallella</taxon>
    </lineage>
</organism>
<name>A0A7K0KK92_9BACT</name>
<dbReference type="Gene3D" id="3.60.21.10">
    <property type="match status" value="1"/>
</dbReference>
<sequence>MSFSRNGHALQRQVSTISKNKLKVFVFSFFFLIFAQKLSDMNILIIPDIHGRSFWEEAINDVAEHRREFDEIVFLGDYFDPYSTEHINECQAIMNWEHLYDTLTGTYLTCAPVFLIGNHDAHYINKVFAGRASSNRKSARHLHTIEGIFEDRRQMFQVAFDTTIGGKKVLFTHAGINRGWAERHQDLLGTVSADSLNNLTKSDEGWLALTDVGEERGGWAKTGGPMWADVSEHYDEDGKPYAIDGYDYEIFAHTRKKEPVINDAFAMLDAQRPFILADDCTIHEYSDADKLGL</sequence>
<evidence type="ECO:0000313" key="3">
    <source>
        <dbReference type="Proteomes" id="UP000438914"/>
    </source>
</evidence>